<dbReference type="VEuPathDB" id="FungiDB:LEMA_uP032780.1"/>
<feature type="chain" id="PRO_5003194751" evidence="1">
    <location>
        <begin position="20"/>
        <end position="84"/>
    </location>
</feature>
<keyword evidence="3" id="KW-1185">Reference proteome</keyword>
<accession>E4ZQC9</accession>
<gene>
    <name evidence="2" type="ORF">LEMA_uP032780.1</name>
</gene>
<feature type="signal peptide" evidence="1">
    <location>
        <begin position="1"/>
        <end position="19"/>
    </location>
</feature>
<proteinExistence type="predicted"/>
<evidence type="ECO:0000313" key="3">
    <source>
        <dbReference type="Proteomes" id="UP000002668"/>
    </source>
</evidence>
<sequence length="84" mass="8875">MKASHISLILLSAQGLSAAAIDPRAAVNAELVARGLVENLSLDVSHLLTRSGGTDSLAEFRAPKAPAPTRELLYLHAPTSLRYV</sequence>
<keyword evidence="1" id="KW-0732">Signal</keyword>
<name>E4ZQC9_LEPMJ</name>
<dbReference type="AlphaFoldDB" id="E4ZQC9"/>
<dbReference type="Proteomes" id="UP000002668">
    <property type="component" value="Genome"/>
</dbReference>
<dbReference type="EMBL" id="FP929116">
    <property type="protein sequence ID" value="CBX93604.1"/>
    <property type="molecule type" value="Genomic_DNA"/>
</dbReference>
<protein>
    <submittedName>
        <fullName evidence="2">Predicted protein</fullName>
    </submittedName>
</protein>
<dbReference type="InParanoid" id="E4ZQC9"/>
<organism evidence="3">
    <name type="scientific">Leptosphaeria maculans (strain JN3 / isolate v23.1.3 / race Av1-4-5-6-7-8)</name>
    <name type="common">Blackleg fungus</name>
    <name type="synonym">Phoma lingam</name>
    <dbReference type="NCBI Taxonomy" id="985895"/>
    <lineage>
        <taxon>Eukaryota</taxon>
        <taxon>Fungi</taxon>
        <taxon>Dikarya</taxon>
        <taxon>Ascomycota</taxon>
        <taxon>Pezizomycotina</taxon>
        <taxon>Dothideomycetes</taxon>
        <taxon>Pleosporomycetidae</taxon>
        <taxon>Pleosporales</taxon>
        <taxon>Pleosporineae</taxon>
        <taxon>Leptosphaeriaceae</taxon>
        <taxon>Plenodomus</taxon>
        <taxon>Plenodomus lingam/Leptosphaeria maculans species complex</taxon>
    </lineage>
</organism>
<evidence type="ECO:0000313" key="2">
    <source>
        <dbReference type="EMBL" id="CBX93604.1"/>
    </source>
</evidence>
<reference evidence="3" key="1">
    <citation type="journal article" date="2011" name="Nat. Commun.">
        <title>Effector diversification within compartments of the Leptosphaeria maculans genome affected by Repeat-Induced Point mutations.</title>
        <authorList>
            <person name="Rouxel T."/>
            <person name="Grandaubert J."/>
            <person name="Hane J.K."/>
            <person name="Hoede C."/>
            <person name="van de Wouw A.P."/>
            <person name="Couloux A."/>
            <person name="Dominguez V."/>
            <person name="Anthouard V."/>
            <person name="Bally P."/>
            <person name="Bourras S."/>
            <person name="Cozijnsen A.J."/>
            <person name="Ciuffetti L.M."/>
            <person name="Degrave A."/>
            <person name="Dilmaghani A."/>
            <person name="Duret L."/>
            <person name="Fudal I."/>
            <person name="Goodwin S.B."/>
            <person name="Gout L."/>
            <person name="Glaser N."/>
            <person name="Linglin J."/>
            <person name="Kema G.H.J."/>
            <person name="Lapalu N."/>
            <person name="Lawrence C.B."/>
            <person name="May K."/>
            <person name="Meyer M."/>
            <person name="Ollivier B."/>
            <person name="Poulain J."/>
            <person name="Schoch C.L."/>
            <person name="Simon A."/>
            <person name="Spatafora J.W."/>
            <person name="Stachowiak A."/>
            <person name="Turgeon B.G."/>
            <person name="Tyler B.M."/>
            <person name="Vincent D."/>
            <person name="Weissenbach J."/>
            <person name="Amselem J."/>
            <person name="Quesneville H."/>
            <person name="Oliver R.P."/>
            <person name="Wincker P."/>
            <person name="Balesdent M.-H."/>
            <person name="Howlett B.J."/>
        </authorList>
    </citation>
    <scope>NUCLEOTIDE SEQUENCE [LARGE SCALE GENOMIC DNA]</scope>
    <source>
        <strain evidence="3">JN3 / isolate v23.1.3 / race Av1-4-5-6-7-8</strain>
    </source>
</reference>
<dbReference type="HOGENOM" id="CLU_2527876_0_0_1"/>
<evidence type="ECO:0000256" key="1">
    <source>
        <dbReference type="SAM" id="SignalP"/>
    </source>
</evidence>